<dbReference type="GeneID" id="97180985"/>
<gene>
    <name evidence="1" type="ORF">NCTC11343_02275</name>
</gene>
<proteinExistence type="predicted"/>
<evidence type="ECO:0000313" key="1">
    <source>
        <dbReference type="EMBL" id="SPZ85713.1"/>
    </source>
</evidence>
<dbReference type="EMBL" id="UAUU01000008">
    <property type="protein sequence ID" value="SPZ85713.1"/>
    <property type="molecule type" value="Genomic_DNA"/>
</dbReference>
<dbReference type="Proteomes" id="UP000251241">
    <property type="component" value="Unassembled WGS sequence"/>
</dbReference>
<sequence length="189" mass="19603">MNLNIKTILKSAMAVTVLSAAVWAAAPTTESATAPLALNQAKANSNYTVVGQWWSPSAAATWPAVYVDLATGGQSLSISGQVAFFSHVNGSIKAIGSYSIRTVAKDISSVTASDWATATAVSSQGNGEWYAYDPVSHGNEAIEPLTVLVGNSSGVLYAVKLINFTNVGQQVVAGQLQVKADTNIEVKAL</sequence>
<reference evidence="1 2" key="1">
    <citation type="submission" date="2018-06" db="EMBL/GenBank/DDBJ databases">
        <authorList>
            <consortium name="Pathogen Informatics"/>
            <person name="Doyle S."/>
        </authorList>
    </citation>
    <scope>NUCLEOTIDE SEQUENCE [LARGE SCALE GENOMIC DNA]</scope>
    <source>
        <strain evidence="1 2">NCTC11343</strain>
    </source>
</reference>
<evidence type="ECO:0000313" key="2">
    <source>
        <dbReference type="Proteomes" id="UP000251241"/>
    </source>
</evidence>
<dbReference type="AlphaFoldDB" id="A0A2X2J2B3"/>
<dbReference type="RefSeq" id="WP_112374652.1">
    <property type="nucleotide sequence ID" value="NZ_CP069793.1"/>
</dbReference>
<protein>
    <submittedName>
        <fullName evidence="1">Uncharacterized protein</fullName>
    </submittedName>
</protein>
<name>A0A2X2J2B3_SPHMU</name>
<accession>A0A2X2J2B3</accession>
<organism evidence="1 2">
    <name type="scientific">Sphingobacterium multivorum</name>
    <dbReference type="NCBI Taxonomy" id="28454"/>
    <lineage>
        <taxon>Bacteria</taxon>
        <taxon>Pseudomonadati</taxon>
        <taxon>Bacteroidota</taxon>
        <taxon>Sphingobacteriia</taxon>
        <taxon>Sphingobacteriales</taxon>
        <taxon>Sphingobacteriaceae</taxon>
        <taxon>Sphingobacterium</taxon>
    </lineage>
</organism>